<evidence type="ECO:0000313" key="2">
    <source>
        <dbReference type="Proteomes" id="UP000694867"/>
    </source>
</evidence>
<feature type="region of interest" description="Disordered" evidence="1">
    <location>
        <begin position="55"/>
        <end position="128"/>
    </location>
</feature>
<reference evidence="3" key="1">
    <citation type="submission" date="2025-08" db="UniProtKB">
        <authorList>
            <consortium name="RefSeq"/>
        </authorList>
    </citation>
    <scope>IDENTIFICATION</scope>
</reference>
<dbReference type="RefSeq" id="XP_028967989.1">
    <property type="nucleotide sequence ID" value="XM_029112156.1"/>
</dbReference>
<evidence type="ECO:0000313" key="3">
    <source>
        <dbReference type="RefSeq" id="XP_028967989.1"/>
    </source>
</evidence>
<dbReference type="AlphaFoldDB" id="A0AAJ7SGC8"/>
<proteinExistence type="predicted"/>
<sequence length="128" mass="13576">MGELDPLFTKALRLLHSRPRESVDQLAQLIEDVVAQKHGPQAQATILAAIKINPPGKAVASATRTDERKKSNSSSSSSSSTEKRDKMKDFMKKKSSSASSSSSMPSSPSHKVSSKPSSSSSSSSTKAK</sequence>
<accession>A0AAJ7SGC8</accession>
<feature type="compositionally biased region" description="Low complexity" evidence="1">
    <location>
        <begin position="96"/>
        <end position="128"/>
    </location>
</feature>
<evidence type="ECO:0000256" key="1">
    <source>
        <dbReference type="SAM" id="MobiDB-lite"/>
    </source>
</evidence>
<dbReference type="KEGG" id="goe:114828351"/>
<gene>
    <name evidence="3" type="primary">LOC114828351</name>
</gene>
<organism evidence="2 3">
    <name type="scientific">Galendromus occidentalis</name>
    <name type="common">western predatory mite</name>
    <dbReference type="NCBI Taxonomy" id="34638"/>
    <lineage>
        <taxon>Eukaryota</taxon>
        <taxon>Metazoa</taxon>
        <taxon>Ecdysozoa</taxon>
        <taxon>Arthropoda</taxon>
        <taxon>Chelicerata</taxon>
        <taxon>Arachnida</taxon>
        <taxon>Acari</taxon>
        <taxon>Parasitiformes</taxon>
        <taxon>Mesostigmata</taxon>
        <taxon>Gamasina</taxon>
        <taxon>Phytoseioidea</taxon>
        <taxon>Phytoseiidae</taxon>
        <taxon>Typhlodrominae</taxon>
        <taxon>Galendromus</taxon>
    </lineage>
</organism>
<feature type="compositionally biased region" description="Basic and acidic residues" evidence="1">
    <location>
        <begin position="81"/>
        <end position="92"/>
    </location>
</feature>
<name>A0AAJ7SGC8_9ACAR</name>
<protein>
    <submittedName>
        <fullName evidence="3">Cell wall integrity and stress response component 1-like</fullName>
    </submittedName>
</protein>
<dbReference type="Proteomes" id="UP000694867">
    <property type="component" value="Unplaced"/>
</dbReference>
<keyword evidence="2" id="KW-1185">Reference proteome</keyword>
<dbReference type="GeneID" id="114828351"/>